<dbReference type="AlphaFoldDB" id="A0A4Y2RUE1"/>
<reference evidence="2 3" key="1">
    <citation type="journal article" date="2019" name="Sci. Rep.">
        <title>Orb-weaving spider Araneus ventricosus genome elucidates the spidroin gene catalogue.</title>
        <authorList>
            <person name="Kono N."/>
            <person name="Nakamura H."/>
            <person name="Ohtoshi R."/>
            <person name="Moran D.A.P."/>
            <person name="Shinohara A."/>
            <person name="Yoshida Y."/>
            <person name="Fujiwara M."/>
            <person name="Mori M."/>
            <person name="Tomita M."/>
            <person name="Arakawa K."/>
        </authorList>
    </citation>
    <scope>NUCLEOTIDE SEQUENCE [LARGE SCALE GENOMIC DNA]</scope>
</reference>
<accession>A0A4Y2RUE1</accession>
<name>A0A4Y2RUE1_ARAVE</name>
<keyword evidence="1" id="KW-0732">Signal</keyword>
<evidence type="ECO:0000313" key="2">
    <source>
        <dbReference type="EMBL" id="GBN79484.1"/>
    </source>
</evidence>
<comment type="caution">
    <text evidence="2">The sequence shown here is derived from an EMBL/GenBank/DDBJ whole genome shotgun (WGS) entry which is preliminary data.</text>
</comment>
<protein>
    <submittedName>
        <fullName evidence="2">Uncharacterized protein</fullName>
    </submittedName>
</protein>
<dbReference type="Proteomes" id="UP000499080">
    <property type="component" value="Unassembled WGS sequence"/>
</dbReference>
<dbReference type="InterPro" id="IPR029063">
    <property type="entry name" value="SAM-dependent_MTases_sf"/>
</dbReference>
<evidence type="ECO:0000313" key="3">
    <source>
        <dbReference type="Proteomes" id="UP000499080"/>
    </source>
</evidence>
<gene>
    <name evidence="2" type="ORF">AVEN_107013_1</name>
</gene>
<sequence length="237" mass="27256">MDHTTRPTWKRKTWLWLADLCYDCTVICDNICNLPEVFHAADVIILNNVFECFMPKETQEQIWIWLRNNVTKPGTILVTVPTMEETLSSLQILGQRAANCFLQLRQFEIVKSPPSPSCPTTSQVVLVLPQQVSIRIGRFQSAPNTSIGKTCCEKNCFCTVRMASYIPARRRWNEGCPYYTRDRTRTGGQSVKPLVLDAKAQVGRSHVVRVYKTARGVRRLEEMHRCPCWHRPLSDVK</sequence>
<dbReference type="EMBL" id="BGPR01018562">
    <property type="protein sequence ID" value="GBN79484.1"/>
    <property type="molecule type" value="Genomic_DNA"/>
</dbReference>
<evidence type="ECO:0000256" key="1">
    <source>
        <dbReference type="SAM" id="SignalP"/>
    </source>
</evidence>
<keyword evidence="3" id="KW-1185">Reference proteome</keyword>
<organism evidence="2 3">
    <name type="scientific">Araneus ventricosus</name>
    <name type="common">Orbweaver spider</name>
    <name type="synonym">Epeira ventricosa</name>
    <dbReference type="NCBI Taxonomy" id="182803"/>
    <lineage>
        <taxon>Eukaryota</taxon>
        <taxon>Metazoa</taxon>
        <taxon>Ecdysozoa</taxon>
        <taxon>Arthropoda</taxon>
        <taxon>Chelicerata</taxon>
        <taxon>Arachnida</taxon>
        <taxon>Araneae</taxon>
        <taxon>Araneomorphae</taxon>
        <taxon>Entelegynae</taxon>
        <taxon>Araneoidea</taxon>
        <taxon>Araneidae</taxon>
        <taxon>Araneus</taxon>
    </lineage>
</organism>
<dbReference type="SUPFAM" id="SSF53335">
    <property type="entry name" value="S-adenosyl-L-methionine-dependent methyltransferases"/>
    <property type="match status" value="1"/>
</dbReference>
<feature type="chain" id="PRO_5021335521" evidence="1">
    <location>
        <begin position="29"/>
        <end position="237"/>
    </location>
</feature>
<dbReference type="OrthoDB" id="15794at2759"/>
<proteinExistence type="predicted"/>
<feature type="signal peptide" evidence="1">
    <location>
        <begin position="1"/>
        <end position="28"/>
    </location>
</feature>